<evidence type="ECO:0000259" key="1">
    <source>
        <dbReference type="PROSITE" id="PS50943"/>
    </source>
</evidence>
<dbReference type="GO" id="GO:0003677">
    <property type="term" value="F:DNA binding"/>
    <property type="evidence" value="ECO:0007669"/>
    <property type="project" value="InterPro"/>
</dbReference>
<dbReference type="EMBL" id="JABBPG010000001">
    <property type="protein sequence ID" value="NOU49688.1"/>
    <property type="molecule type" value="Genomic_DNA"/>
</dbReference>
<dbReference type="SUPFAM" id="SSF47413">
    <property type="entry name" value="lambda repressor-like DNA-binding domains"/>
    <property type="match status" value="1"/>
</dbReference>
<dbReference type="PROSITE" id="PS50943">
    <property type="entry name" value="HTH_CROC1"/>
    <property type="match status" value="1"/>
</dbReference>
<gene>
    <name evidence="2" type="ORF">HG263_03955</name>
</gene>
<dbReference type="AlphaFoldDB" id="A0A849V9X7"/>
<dbReference type="Gene3D" id="1.10.260.40">
    <property type="entry name" value="lambda repressor-like DNA-binding domains"/>
    <property type="match status" value="1"/>
</dbReference>
<reference evidence="2 3" key="1">
    <citation type="submission" date="2020-04" db="EMBL/GenBank/DDBJ databases">
        <title>Pseudoalteromonas caenipelagi sp. nov., isolated from a tidal flat.</title>
        <authorList>
            <person name="Park S."/>
            <person name="Yoon J.-H."/>
        </authorList>
    </citation>
    <scope>NUCLEOTIDE SEQUENCE [LARGE SCALE GENOMIC DNA]</scope>
    <source>
        <strain evidence="2 3">JBTF-M23</strain>
    </source>
</reference>
<dbReference type="Pfam" id="PF01381">
    <property type="entry name" value="HTH_3"/>
    <property type="match status" value="1"/>
</dbReference>
<evidence type="ECO:0000313" key="3">
    <source>
        <dbReference type="Proteomes" id="UP000586305"/>
    </source>
</evidence>
<dbReference type="Proteomes" id="UP000586305">
    <property type="component" value="Unassembled WGS sequence"/>
</dbReference>
<accession>A0A849V9X7</accession>
<comment type="caution">
    <text evidence="2">The sequence shown here is derived from an EMBL/GenBank/DDBJ whole genome shotgun (WGS) entry which is preliminary data.</text>
</comment>
<dbReference type="RefSeq" id="WP_171624747.1">
    <property type="nucleotide sequence ID" value="NZ_JABBPG010000001.1"/>
</dbReference>
<dbReference type="InterPro" id="IPR001387">
    <property type="entry name" value="Cro/C1-type_HTH"/>
</dbReference>
<protein>
    <submittedName>
        <fullName evidence="2">Helix-turn-helix transcriptional regulator</fullName>
    </submittedName>
</protein>
<dbReference type="CDD" id="cd00093">
    <property type="entry name" value="HTH_XRE"/>
    <property type="match status" value="1"/>
</dbReference>
<evidence type="ECO:0000313" key="2">
    <source>
        <dbReference type="EMBL" id="NOU49688.1"/>
    </source>
</evidence>
<proteinExistence type="predicted"/>
<sequence>MSNTFATRLKQLRICVDESQINFAEMLEIPVPSYRKYEKGEREPTLSVISKFFEHPKTKVFAQWLITGENYPNATTNNPIGDNTYTPILSEEEFEKQFVSKAKETLMFLCHLGWFKSTKTTNFETSGKLLLRDLKPMLTGSFKKAKSA</sequence>
<dbReference type="InterPro" id="IPR010982">
    <property type="entry name" value="Lambda_DNA-bd_dom_sf"/>
</dbReference>
<feature type="domain" description="HTH cro/C1-type" evidence="1">
    <location>
        <begin position="19"/>
        <end position="61"/>
    </location>
</feature>
<organism evidence="2 3">
    <name type="scientific">Pseudoalteromonas caenipelagi</name>
    <dbReference type="NCBI Taxonomy" id="2726988"/>
    <lineage>
        <taxon>Bacteria</taxon>
        <taxon>Pseudomonadati</taxon>
        <taxon>Pseudomonadota</taxon>
        <taxon>Gammaproteobacteria</taxon>
        <taxon>Alteromonadales</taxon>
        <taxon>Pseudoalteromonadaceae</taxon>
        <taxon>Pseudoalteromonas</taxon>
    </lineage>
</organism>
<keyword evidence="3" id="KW-1185">Reference proteome</keyword>
<name>A0A849V9X7_9GAMM</name>